<reference evidence="1" key="1">
    <citation type="submission" date="2013-07" db="EMBL/GenBank/DDBJ databases">
        <title>The Genome Sequence of Cryptococcus bestiolae CBS10118.</title>
        <authorList>
            <consortium name="The Broad Institute Genome Sequencing Platform"/>
            <person name="Cuomo C."/>
            <person name="Litvintseva A."/>
            <person name="Chen Y."/>
            <person name="Heitman J."/>
            <person name="Sun S."/>
            <person name="Springer D."/>
            <person name="Dromer F."/>
            <person name="Young S.K."/>
            <person name="Zeng Q."/>
            <person name="Gargeya S."/>
            <person name="Fitzgerald M."/>
            <person name="Abouelleil A."/>
            <person name="Alvarado L."/>
            <person name="Berlin A.M."/>
            <person name="Chapman S.B."/>
            <person name="Dewar J."/>
            <person name="Goldberg J."/>
            <person name="Griggs A."/>
            <person name="Gujja S."/>
            <person name="Hansen M."/>
            <person name="Howarth C."/>
            <person name="Imamovic A."/>
            <person name="Larimer J."/>
            <person name="McCowan C."/>
            <person name="Murphy C."/>
            <person name="Pearson M."/>
            <person name="Priest M."/>
            <person name="Roberts A."/>
            <person name="Saif S."/>
            <person name="Shea T."/>
            <person name="Sykes S."/>
            <person name="Wortman J."/>
            <person name="Nusbaum C."/>
            <person name="Birren B."/>
        </authorList>
    </citation>
    <scope>NUCLEOTIDE SEQUENCE [LARGE SCALE GENOMIC DNA]</scope>
    <source>
        <strain evidence="1">CBS 10118</strain>
    </source>
</reference>
<accession>A0A1B9GCM8</accession>
<gene>
    <name evidence="1" type="ORF">I302_00245</name>
    <name evidence="2" type="ORF">I302_101562</name>
</gene>
<dbReference type="GeneID" id="30204644"/>
<reference evidence="2" key="4">
    <citation type="submission" date="2024-02" db="EMBL/GenBank/DDBJ databases">
        <title>Comparative genomics of Cryptococcus and Kwoniella reveals pathogenesis evolution and contrasting modes of karyotype evolution via chromosome fusion or intercentromeric recombination.</title>
        <authorList>
            <person name="Coelho M.A."/>
            <person name="David-Palma M."/>
            <person name="Shea T."/>
            <person name="Bowers K."/>
            <person name="McGinley-Smith S."/>
            <person name="Mohammad A.W."/>
            <person name="Gnirke A."/>
            <person name="Yurkov A.M."/>
            <person name="Nowrousian M."/>
            <person name="Sun S."/>
            <person name="Cuomo C.A."/>
            <person name="Heitman J."/>
        </authorList>
    </citation>
    <scope>NUCLEOTIDE SEQUENCE</scope>
    <source>
        <strain evidence="2">CBS 10118</strain>
    </source>
</reference>
<name>A0A1B9GCM8_9TREE</name>
<dbReference type="EMBL" id="CP144541">
    <property type="protein sequence ID" value="WVW79593.1"/>
    <property type="molecule type" value="Genomic_DNA"/>
</dbReference>
<organism evidence="1">
    <name type="scientific">Kwoniella bestiolae CBS 10118</name>
    <dbReference type="NCBI Taxonomy" id="1296100"/>
    <lineage>
        <taxon>Eukaryota</taxon>
        <taxon>Fungi</taxon>
        <taxon>Dikarya</taxon>
        <taxon>Basidiomycota</taxon>
        <taxon>Agaricomycotina</taxon>
        <taxon>Tremellomycetes</taxon>
        <taxon>Tremellales</taxon>
        <taxon>Cryptococcaceae</taxon>
        <taxon>Kwoniella</taxon>
    </lineage>
</organism>
<evidence type="ECO:0000313" key="3">
    <source>
        <dbReference type="Proteomes" id="UP000092730"/>
    </source>
</evidence>
<dbReference type="AlphaFoldDB" id="A0A1B9GCM8"/>
<dbReference type="EMBL" id="KI894018">
    <property type="protein sequence ID" value="OCF28756.1"/>
    <property type="molecule type" value="Genomic_DNA"/>
</dbReference>
<keyword evidence="3" id="KW-1185">Reference proteome</keyword>
<evidence type="ECO:0000313" key="1">
    <source>
        <dbReference type="EMBL" id="OCF28756.1"/>
    </source>
</evidence>
<dbReference type="KEGG" id="kbi:30204644"/>
<dbReference type="VEuPathDB" id="FungiDB:I302_00245"/>
<proteinExistence type="predicted"/>
<evidence type="ECO:0000313" key="2">
    <source>
        <dbReference type="EMBL" id="WVW79593.1"/>
    </source>
</evidence>
<dbReference type="OrthoDB" id="2565121at2759"/>
<dbReference type="RefSeq" id="XP_019049826.1">
    <property type="nucleotide sequence ID" value="XM_019186948.1"/>
</dbReference>
<reference evidence="2" key="2">
    <citation type="submission" date="2013-07" db="EMBL/GenBank/DDBJ databases">
        <authorList>
            <consortium name="The Broad Institute Genome Sequencing Platform"/>
            <person name="Cuomo C."/>
            <person name="Litvintseva A."/>
            <person name="Chen Y."/>
            <person name="Heitman J."/>
            <person name="Sun S."/>
            <person name="Springer D."/>
            <person name="Dromer F."/>
            <person name="Young S.K."/>
            <person name="Zeng Q."/>
            <person name="Gargeya S."/>
            <person name="Fitzgerald M."/>
            <person name="Abouelleil A."/>
            <person name="Alvarado L."/>
            <person name="Berlin A.M."/>
            <person name="Chapman S.B."/>
            <person name="Dewar J."/>
            <person name="Goldberg J."/>
            <person name="Griggs A."/>
            <person name="Gujja S."/>
            <person name="Hansen M."/>
            <person name="Howarth C."/>
            <person name="Imamovic A."/>
            <person name="Larimer J."/>
            <person name="McCowan C."/>
            <person name="Murphy C."/>
            <person name="Pearson M."/>
            <person name="Priest M."/>
            <person name="Roberts A."/>
            <person name="Saif S."/>
            <person name="Shea T."/>
            <person name="Sykes S."/>
            <person name="Wortman J."/>
            <person name="Nusbaum C."/>
            <person name="Birren B."/>
        </authorList>
    </citation>
    <scope>NUCLEOTIDE SEQUENCE</scope>
    <source>
        <strain evidence="2">CBS 10118</strain>
    </source>
</reference>
<sequence length="456" mass="52073">MPDLTNARKVYQTPELISTILGFLDPADYWRVLSLERSFFALAAGVIWRDVKYEVAQAALKSASPRAQLYVGSIRGITLTDSNSNLPKDEKSQLRCIKSLIDNFPHLLKARRITSTRLGSRKYDWSIHKEDDGLFGVDKTSQMVLRKPPRSRSSRTRGVDDSRMRIKRGIEVVIDTRKDDVGVDGELMIQRFAEGTINDQLKNKIVAYLLNTTRRDPDICGIVIEDLQMDIRELTRICSSINGQREQGRLKKLTCKNLRPFEYEELEHFCVRYSNSQPGLDGGEGEIRNGALEVLVLDHIMPICKLRLTHINRIISLINEHFPNLWYLEIPITILQPGGQNNTENGFINVNEIVIPDMGLNRMRNLEKVVINVFGNSYRGLDLRFPFPVEDVAQNLAALNAPELCRYEIRNRTSVFLGMDVSRKLNREVHKYQRLAPDGLIAFHAHDNPPSYDSIS</sequence>
<reference evidence="1" key="3">
    <citation type="submission" date="2014-01" db="EMBL/GenBank/DDBJ databases">
        <title>Evolution of pathogenesis and genome organization in the Tremellales.</title>
        <authorList>
            <person name="Cuomo C."/>
            <person name="Litvintseva A."/>
            <person name="Heitman J."/>
            <person name="Chen Y."/>
            <person name="Sun S."/>
            <person name="Springer D."/>
            <person name="Dromer F."/>
            <person name="Young S."/>
            <person name="Zeng Q."/>
            <person name="Chapman S."/>
            <person name="Gujja S."/>
            <person name="Saif S."/>
            <person name="Birren B."/>
        </authorList>
    </citation>
    <scope>NUCLEOTIDE SEQUENCE</scope>
    <source>
        <strain evidence="1">CBS 10118</strain>
    </source>
</reference>
<dbReference type="Proteomes" id="UP000092730">
    <property type="component" value="Chromosome 1"/>
</dbReference>
<protein>
    <submittedName>
        <fullName evidence="1">Uncharacterized protein</fullName>
    </submittedName>
</protein>